<feature type="region of interest" description="Disordered" evidence="1">
    <location>
        <begin position="148"/>
        <end position="193"/>
    </location>
</feature>
<keyword evidence="2" id="KW-0472">Membrane</keyword>
<feature type="compositionally biased region" description="Basic and acidic residues" evidence="1">
    <location>
        <begin position="173"/>
        <end position="193"/>
    </location>
</feature>
<gene>
    <name evidence="4" type="primary">LOC111495593</name>
</gene>
<name>A0A6J1KGM0_CUCMA</name>
<evidence type="ECO:0000313" key="4">
    <source>
        <dbReference type="RefSeq" id="XP_023001467.1"/>
    </source>
</evidence>
<proteinExistence type="predicted"/>
<dbReference type="PANTHER" id="PTHR35997">
    <property type="entry name" value="COTTON FIBER PROTEIN-RELATED"/>
    <property type="match status" value="1"/>
</dbReference>
<dbReference type="OrthoDB" id="680761at2759"/>
<feature type="transmembrane region" description="Helical" evidence="2">
    <location>
        <begin position="64"/>
        <end position="84"/>
    </location>
</feature>
<dbReference type="KEGG" id="cmax:111495593"/>
<evidence type="ECO:0000256" key="1">
    <source>
        <dbReference type="SAM" id="MobiDB-lite"/>
    </source>
</evidence>
<dbReference type="InterPro" id="IPR008480">
    <property type="entry name" value="DUF761_pln"/>
</dbReference>
<reference evidence="4" key="1">
    <citation type="submission" date="2025-08" db="UniProtKB">
        <authorList>
            <consortium name="RefSeq"/>
        </authorList>
    </citation>
    <scope>IDENTIFICATION</scope>
    <source>
        <tissue evidence="4">Young leaves</tissue>
    </source>
</reference>
<evidence type="ECO:0000256" key="2">
    <source>
        <dbReference type="SAM" id="Phobius"/>
    </source>
</evidence>
<accession>A0A6J1KGM0</accession>
<organism evidence="3 4">
    <name type="scientific">Cucurbita maxima</name>
    <name type="common">Pumpkin</name>
    <name type="synonym">Winter squash</name>
    <dbReference type="NCBI Taxonomy" id="3661"/>
    <lineage>
        <taxon>Eukaryota</taxon>
        <taxon>Viridiplantae</taxon>
        <taxon>Streptophyta</taxon>
        <taxon>Embryophyta</taxon>
        <taxon>Tracheophyta</taxon>
        <taxon>Spermatophyta</taxon>
        <taxon>Magnoliopsida</taxon>
        <taxon>eudicotyledons</taxon>
        <taxon>Gunneridae</taxon>
        <taxon>Pentapetalae</taxon>
        <taxon>rosids</taxon>
        <taxon>fabids</taxon>
        <taxon>Cucurbitales</taxon>
        <taxon>Cucurbitaceae</taxon>
        <taxon>Cucurbiteae</taxon>
        <taxon>Cucurbita</taxon>
    </lineage>
</organism>
<dbReference type="RefSeq" id="XP_023001467.1">
    <property type="nucleotide sequence ID" value="XM_023145699.1"/>
</dbReference>
<feature type="compositionally biased region" description="Basic and acidic residues" evidence="1">
    <location>
        <begin position="154"/>
        <end position="166"/>
    </location>
</feature>
<keyword evidence="2" id="KW-0812">Transmembrane</keyword>
<dbReference type="AlphaFoldDB" id="A0A6J1KGM0"/>
<dbReference type="Proteomes" id="UP000504608">
    <property type="component" value="Unplaced"/>
</dbReference>
<protein>
    <submittedName>
        <fullName evidence="4">Uncharacterized protein LOC111495593</fullName>
    </submittedName>
</protein>
<dbReference type="Pfam" id="PF05553">
    <property type="entry name" value="DUF761"/>
    <property type="match status" value="1"/>
</dbReference>
<keyword evidence="3" id="KW-1185">Reference proteome</keyword>
<evidence type="ECO:0000313" key="3">
    <source>
        <dbReference type="Proteomes" id="UP000504608"/>
    </source>
</evidence>
<keyword evidence="2" id="KW-1133">Transmembrane helix</keyword>
<feature type="transmembrane region" description="Helical" evidence="2">
    <location>
        <begin position="33"/>
        <end position="52"/>
    </location>
</feature>
<dbReference type="PANTHER" id="PTHR35997:SF6">
    <property type="entry name" value="COTTON FIBER PROTEIN"/>
    <property type="match status" value="1"/>
</dbReference>
<sequence>MSSHSNLVSLDNPFMPYKPKPKPNTYNKYTNDCILAFFSSLLFLLSFCIIFKNLSFSSLFNSTIFWFFISNTLIFIIAADYAYFSLSQYKRSHFYEHYSPPNPKITHFQHQTSSFVVFEEKREYPDGNLQNIVQDRCDSLPPLKTTPVRTYQRSKSEKPKRTVSKESKKKMAKRSESGKYEGKELEENEYSKMTDEELNRRVEEFIQRFNTQMRLETKSAELKSHKKGHQALI</sequence>
<dbReference type="GeneID" id="111495593"/>